<keyword evidence="2" id="KW-1185">Reference proteome</keyword>
<dbReference type="PIRSF" id="PIRSF017393">
    <property type="entry name" value="MTase_SAV2177"/>
    <property type="match status" value="1"/>
</dbReference>
<dbReference type="Gene3D" id="3.40.50.150">
    <property type="entry name" value="Vaccinia Virus protein VP39"/>
    <property type="match status" value="1"/>
</dbReference>
<comment type="caution">
    <text evidence="1">The sequence shown here is derived from an EMBL/GenBank/DDBJ whole genome shotgun (WGS) entry which is preliminary data.</text>
</comment>
<reference evidence="1 2" key="1">
    <citation type="submission" date="2020-08" db="EMBL/GenBank/DDBJ databases">
        <title>Sequencing the genomes of 1000 actinobacteria strains.</title>
        <authorList>
            <person name="Klenk H.-P."/>
        </authorList>
    </citation>
    <scope>NUCLEOTIDE SEQUENCE [LARGE SCALE GENOMIC DNA]</scope>
    <source>
        <strain evidence="1 2">DSM 45584</strain>
    </source>
</reference>
<dbReference type="Proteomes" id="UP000584374">
    <property type="component" value="Unassembled WGS sequence"/>
</dbReference>
<evidence type="ECO:0000313" key="1">
    <source>
        <dbReference type="EMBL" id="MBB5159755.1"/>
    </source>
</evidence>
<evidence type="ECO:0000313" key="2">
    <source>
        <dbReference type="Proteomes" id="UP000584374"/>
    </source>
</evidence>
<dbReference type="SUPFAM" id="SSF53335">
    <property type="entry name" value="S-adenosyl-L-methionine-dependent methyltransferases"/>
    <property type="match status" value="1"/>
</dbReference>
<accession>A0A840QKB4</accession>
<dbReference type="RefSeq" id="WP_184732683.1">
    <property type="nucleotide sequence ID" value="NZ_JACHIW010000003.1"/>
</dbReference>
<dbReference type="CDD" id="cd02440">
    <property type="entry name" value="AdoMet_MTases"/>
    <property type="match status" value="1"/>
</dbReference>
<gene>
    <name evidence="1" type="ORF">BJ970_007355</name>
</gene>
<dbReference type="InterPro" id="IPR006764">
    <property type="entry name" value="SAM_dep_MeTrfase_SAV2177_type"/>
</dbReference>
<proteinExistence type="predicted"/>
<evidence type="ECO:0008006" key="3">
    <source>
        <dbReference type="Google" id="ProtNLM"/>
    </source>
</evidence>
<dbReference type="AlphaFoldDB" id="A0A840QKB4"/>
<organism evidence="1 2">
    <name type="scientific">Saccharopolyspora phatthalungensis</name>
    <dbReference type="NCBI Taxonomy" id="664693"/>
    <lineage>
        <taxon>Bacteria</taxon>
        <taxon>Bacillati</taxon>
        <taxon>Actinomycetota</taxon>
        <taxon>Actinomycetes</taxon>
        <taxon>Pseudonocardiales</taxon>
        <taxon>Pseudonocardiaceae</taxon>
        <taxon>Saccharopolyspora</taxon>
    </lineage>
</organism>
<name>A0A840QKB4_9PSEU</name>
<dbReference type="InterPro" id="IPR029063">
    <property type="entry name" value="SAM-dependent_MTases_sf"/>
</dbReference>
<dbReference type="Pfam" id="PF04672">
    <property type="entry name" value="Methyltransf_19"/>
    <property type="match status" value="1"/>
</dbReference>
<dbReference type="EMBL" id="JACHIW010000003">
    <property type="protein sequence ID" value="MBB5159755.1"/>
    <property type="molecule type" value="Genomic_DNA"/>
</dbReference>
<sequence>MPDQSDWTPDHIDIELPSAARIYDWLLGGGHNFAVDRAVAKKVLEVQPNGLRIARSNRAFLDRAVRYLVSQGITQFLDLGSGIPTAGNVHEVAQRANPECRVVYVDYDPVAVAHSRLMLGDNDRAAVVDADICEPRKVFRAPETRRLLDLDRPVALLTVAVFHFVADQRRPKEVLAEYVARLPAGRYVALSHLTADQMPTEMSGVVTAMQDSRDPMYFRSYAEILDMFTGLELVPPGLVDAPSWHREVGDDDDQKGIYAGVARKN</sequence>
<protein>
    <recommendedName>
        <fullName evidence="3">S-adenosyl methyltransferase</fullName>
    </recommendedName>
</protein>